<gene>
    <name evidence="1" type="ORF">GQ602_002692</name>
</gene>
<organism evidence="1 2">
    <name type="scientific">Ophiocordyceps camponoti-floridani</name>
    <dbReference type="NCBI Taxonomy" id="2030778"/>
    <lineage>
        <taxon>Eukaryota</taxon>
        <taxon>Fungi</taxon>
        <taxon>Dikarya</taxon>
        <taxon>Ascomycota</taxon>
        <taxon>Pezizomycotina</taxon>
        <taxon>Sordariomycetes</taxon>
        <taxon>Hypocreomycetidae</taxon>
        <taxon>Hypocreales</taxon>
        <taxon>Ophiocordycipitaceae</taxon>
        <taxon>Ophiocordyceps</taxon>
    </lineage>
</organism>
<sequence>MAATTTAKRVELCKESNMVDCAIYESSWSCDYMEDVVGIPDAKIRSGTVVFFGYCELFSGEDCDGPSFRLDTKGLNTMPFIPKSIIC</sequence>
<dbReference type="Proteomes" id="UP000562929">
    <property type="component" value="Unassembled WGS sequence"/>
</dbReference>
<comment type="caution">
    <text evidence="1">The sequence shown here is derived from an EMBL/GenBank/DDBJ whole genome shotgun (WGS) entry which is preliminary data.</text>
</comment>
<reference evidence="1 2" key="1">
    <citation type="journal article" date="2020" name="G3 (Bethesda)">
        <title>Genetic Underpinnings of Host Manipulation by Ophiocordyceps as Revealed by Comparative Transcriptomics.</title>
        <authorList>
            <person name="Will I."/>
            <person name="Das B."/>
            <person name="Trinh T."/>
            <person name="Brachmann A."/>
            <person name="Ohm R.A."/>
            <person name="de Bekker C."/>
        </authorList>
    </citation>
    <scope>NUCLEOTIDE SEQUENCE [LARGE SCALE GENOMIC DNA]</scope>
    <source>
        <strain evidence="1 2">EC05</strain>
    </source>
</reference>
<protein>
    <submittedName>
        <fullName evidence="1">Uncharacterized protein</fullName>
    </submittedName>
</protein>
<dbReference type="AlphaFoldDB" id="A0A8H4VFT3"/>
<accession>A0A8H4VFT3</accession>
<dbReference type="OrthoDB" id="10308426at2759"/>
<name>A0A8H4VFT3_9HYPO</name>
<keyword evidence="2" id="KW-1185">Reference proteome</keyword>
<proteinExistence type="predicted"/>
<evidence type="ECO:0000313" key="2">
    <source>
        <dbReference type="Proteomes" id="UP000562929"/>
    </source>
</evidence>
<dbReference type="EMBL" id="JAACLJ010000002">
    <property type="protein sequence ID" value="KAF4592393.1"/>
    <property type="molecule type" value="Genomic_DNA"/>
</dbReference>
<evidence type="ECO:0000313" key="1">
    <source>
        <dbReference type="EMBL" id="KAF4592393.1"/>
    </source>
</evidence>